<dbReference type="OrthoDB" id="4731035at2"/>
<protein>
    <recommendedName>
        <fullName evidence="3">DUF4242 domain-containing protein</fullName>
    </recommendedName>
</protein>
<reference evidence="1 2" key="1">
    <citation type="journal article" date="2016" name="Genome Announc.">
        <title>Draft Genome Sequences of Five Rapidly Growing Mycobacterium Species, M. thermoresistibile, M. fortuitum subsp. acetamidolyticum, M. canariasense, M. brisbanense, and M. novocastrense.</title>
        <authorList>
            <person name="Katahira K."/>
            <person name="Ogura Y."/>
            <person name="Gotoh Y."/>
            <person name="Hayashi T."/>
        </authorList>
    </citation>
    <scope>NUCLEOTIDE SEQUENCE [LARGE SCALE GENOMIC DNA]</scope>
    <source>
        <strain evidence="1 2">JCM6362</strain>
    </source>
</reference>
<evidence type="ECO:0000313" key="2">
    <source>
        <dbReference type="Proteomes" id="UP000069654"/>
    </source>
</evidence>
<dbReference type="AlphaFoldDB" id="A0A117IMT2"/>
<proteinExistence type="predicted"/>
<dbReference type="STRING" id="1797.RMCT_2716"/>
<dbReference type="Proteomes" id="UP000069654">
    <property type="component" value="Unassembled WGS sequence"/>
</dbReference>
<gene>
    <name evidence="1" type="ORF">RMCT_2716</name>
</gene>
<sequence>MPQGNPFTSVGSVRIHTVRLPCYLVEWYRPEFDTDQVGDTVARLDEGVATMCGEGVEVQLLMTLAMPSDETIFGVFAAHREEDVYEVCRRAGVPVERLATALDARIAGRPWTR</sequence>
<accession>A0A117IMT2</accession>
<reference evidence="2" key="2">
    <citation type="submission" date="2016-02" db="EMBL/GenBank/DDBJ databases">
        <title>Draft genome sequence of five rapidly growing Mycobacterium species.</title>
        <authorList>
            <person name="Katahira K."/>
            <person name="Gotou Y."/>
            <person name="Iida K."/>
            <person name="Ogura Y."/>
            <person name="Hayashi T."/>
        </authorList>
    </citation>
    <scope>NUCLEOTIDE SEQUENCE [LARGE SCALE GENOMIC DNA]</scope>
    <source>
        <strain evidence="2">JCM6362</strain>
    </source>
</reference>
<evidence type="ECO:0008006" key="3">
    <source>
        <dbReference type="Google" id="ProtNLM"/>
    </source>
</evidence>
<dbReference type="EMBL" id="BCTB01000018">
    <property type="protein sequence ID" value="GAT15746.1"/>
    <property type="molecule type" value="Genomic_DNA"/>
</dbReference>
<name>A0A117IMT2_MYCTH</name>
<organism evidence="1 2">
    <name type="scientific">Mycolicibacterium thermoresistibile</name>
    <name type="common">Mycobacterium thermoresistibile</name>
    <dbReference type="NCBI Taxonomy" id="1797"/>
    <lineage>
        <taxon>Bacteria</taxon>
        <taxon>Bacillati</taxon>
        <taxon>Actinomycetota</taxon>
        <taxon>Actinomycetes</taxon>
        <taxon>Mycobacteriales</taxon>
        <taxon>Mycobacteriaceae</taxon>
        <taxon>Mycolicibacterium</taxon>
    </lineage>
</organism>
<evidence type="ECO:0000313" key="1">
    <source>
        <dbReference type="EMBL" id="GAT15746.1"/>
    </source>
</evidence>
<comment type="caution">
    <text evidence="1">The sequence shown here is derived from an EMBL/GenBank/DDBJ whole genome shotgun (WGS) entry which is preliminary data.</text>
</comment>